<evidence type="ECO:0000256" key="7">
    <source>
        <dbReference type="ARBA" id="ARBA00023125"/>
    </source>
</evidence>
<evidence type="ECO:0000256" key="5">
    <source>
        <dbReference type="ARBA" id="ARBA00022833"/>
    </source>
</evidence>
<comment type="subcellular location">
    <subcellularLocation>
        <location evidence="1">Nucleus</location>
    </subcellularLocation>
</comment>
<dbReference type="SUPFAM" id="SSF109640">
    <property type="entry name" value="KRAB domain (Kruppel-associated box)"/>
    <property type="match status" value="1"/>
</dbReference>
<dbReference type="FunFam" id="3.30.160.60:FF:000176">
    <property type="entry name" value="zinc finger protein 70"/>
    <property type="match status" value="1"/>
</dbReference>
<evidence type="ECO:0000259" key="12">
    <source>
        <dbReference type="PROSITE" id="PS50805"/>
    </source>
</evidence>
<dbReference type="InterPro" id="IPR013087">
    <property type="entry name" value="Znf_C2H2_type"/>
</dbReference>
<protein>
    <submittedName>
        <fullName evidence="14">Zinc finger protein 431-like isoform X2</fullName>
    </submittedName>
</protein>
<name>A0A9J7KDH5_CRIGR</name>
<feature type="domain" description="C2H2-type" evidence="11">
    <location>
        <begin position="135"/>
        <end position="150"/>
    </location>
</feature>
<dbReference type="GO" id="GO:0008270">
    <property type="term" value="F:zinc ion binding"/>
    <property type="evidence" value="ECO:0007669"/>
    <property type="project" value="UniProtKB-KW"/>
</dbReference>
<dbReference type="PROSITE" id="PS50805">
    <property type="entry name" value="KRAB"/>
    <property type="match status" value="1"/>
</dbReference>
<evidence type="ECO:0000256" key="10">
    <source>
        <dbReference type="PROSITE-ProRule" id="PRU00042"/>
    </source>
</evidence>
<keyword evidence="7" id="KW-0238">DNA-binding</keyword>
<keyword evidence="6" id="KW-0805">Transcription regulation</keyword>
<dbReference type="PANTHER" id="PTHR23234">
    <property type="entry name" value="ZNF44 PROTEIN"/>
    <property type="match status" value="1"/>
</dbReference>
<dbReference type="InterPro" id="IPR050758">
    <property type="entry name" value="Znf_C2H2-type"/>
</dbReference>
<evidence type="ECO:0000313" key="13">
    <source>
        <dbReference type="Proteomes" id="UP001108280"/>
    </source>
</evidence>
<proteinExistence type="predicted"/>
<dbReference type="SMART" id="SM00349">
    <property type="entry name" value="KRAB"/>
    <property type="match status" value="1"/>
</dbReference>
<keyword evidence="8" id="KW-0804">Transcription</keyword>
<keyword evidence="4 10" id="KW-0863">Zinc-finger</keyword>
<dbReference type="PROSITE" id="PS50157">
    <property type="entry name" value="ZINC_FINGER_C2H2_2"/>
    <property type="match status" value="2"/>
</dbReference>
<dbReference type="CDD" id="cd07765">
    <property type="entry name" value="KRAB_A-box"/>
    <property type="match status" value="1"/>
</dbReference>
<evidence type="ECO:0000313" key="14">
    <source>
        <dbReference type="RefSeq" id="XP_035305984.1"/>
    </source>
</evidence>
<organism evidence="13 14">
    <name type="scientific">Cricetulus griseus</name>
    <name type="common">Chinese hamster</name>
    <name type="synonym">Cricetulus barabensis griseus</name>
    <dbReference type="NCBI Taxonomy" id="10029"/>
    <lineage>
        <taxon>Eukaryota</taxon>
        <taxon>Metazoa</taxon>
        <taxon>Chordata</taxon>
        <taxon>Craniata</taxon>
        <taxon>Vertebrata</taxon>
        <taxon>Euteleostomi</taxon>
        <taxon>Mammalia</taxon>
        <taxon>Eutheria</taxon>
        <taxon>Euarchontoglires</taxon>
        <taxon>Glires</taxon>
        <taxon>Rodentia</taxon>
        <taxon>Myomorpha</taxon>
        <taxon>Muroidea</taxon>
        <taxon>Cricetidae</taxon>
        <taxon>Cricetinae</taxon>
        <taxon>Cricetulus</taxon>
    </lineage>
</organism>
<evidence type="ECO:0000256" key="3">
    <source>
        <dbReference type="ARBA" id="ARBA00022737"/>
    </source>
</evidence>
<gene>
    <name evidence="14" type="primary">LOC113837750</name>
</gene>
<keyword evidence="9" id="KW-0539">Nucleus</keyword>
<evidence type="ECO:0000256" key="8">
    <source>
        <dbReference type="ARBA" id="ARBA00023163"/>
    </source>
</evidence>
<dbReference type="OrthoDB" id="9622403at2759"/>
<dbReference type="InterPro" id="IPR036051">
    <property type="entry name" value="KRAB_dom_sf"/>
</dbReference>
<dbReference type="Gene3D" id="3.30.160.60">
    <property type="entry name" value="Classic Zinc Finger"/>
    <property type="match status" value="3"/>
</dbReference>
<dbReference type="Pfam" id="PF01352">
    <property type="entry name" value="KRAB"/>
    <property type="match status" value="1"/>
</dbReference>
<reference evidence="13" key="2">
    <citation type="journal article" date="2020" name="Biotechnol. Bioeng.">
        <title>Chromosome-scale scaffolds for the Chinese hamster reference genome assembly to facilitate the study of the CHO epigenome.</title>
        <authorList>
            <person name="Hilliard W."/>
            <person name="MacDonald M."/>
            <person name="Lee K.H."/>
        </authorList>
    </citation>
    <scope>NUCLEOTIDE SEQUENCE [LARGE SCALE GENOMIC DNA]</scope>
    <source>
        <strain evidence="13">17A/GY</strain>
    </source>
</reference>
<dbReference type="PANTHER" id="PTHR23234:SF10">
    <property type="entry name" value="RIKEN CDNA 6720489N17 GENE-RELATED"/>
    <property type="match status" value="1"/>
</dbReference>
<dbReference type="InterPro" id="IPR001909">
    <property type="entry name" value="KRAB"/>
</dbReference>
<dbReference type="Gene3D" id="6.10.140.140">
    <property type="match status" value="1"/>
</dbReference>
<reference evidence="14" key="3">
    <citation type="submission" date="2025-08" db="UniProtKB">
        <authorList>
            <consortium name="RefSeq"/>
        </authorList>
    </citation>
    <scope>IDENTIFICATION</scope>
    <source>
        <strain evidence="14">17A/GY</strain>
        <tissue evidence="14">Liver</tissue>
    </source>
</reference>
<dbReference type="SMART" id="SM00355">
    <property type="entry name" value="ZnF_C2H2"/>
    <property type="match status" value="1"/>
</dbReference>
<feature type="domain" description="KRAB" evidence="12">
    <location>
        <begin position="4"/>
        <end position="80"/>
    </location>
</feature>
<dbReference type="GO" id="GO:0005634">
    <property type="term" value="C:nucleus"/>
    <property type="evidence" value="ECO:0007669"/>
    <property type="project" value="UniProtKB-SubCell"/>
</dbReference>
<evidence type="ECO:0000256" key="6">
    <source>
        <dbReference type="ARBA" id="ARBA00023015"/>
    </source>
</evidence>
<keyword evidence="2" id="KW-0479">Metal-binding</keyword>
<evidence type="ECO:0000256" key="4">
    <source>
        <dbReference type="ARBA" id="ARBA00022771"/>
    </source>
</evidence>
<dbReference type="GO" id="GO:0003677">
    <property type="term" value="F:DNA binding"/>
    <property type="evidence" value="ECO:0007669"/>
    <property type="project" value="UniProtKB-KW"/>
</dbReference>
<sequence length="150" mass="17939">MEAVTYDDVHIKFTQEEWSLLNPSQKILYKDVMLDTYRNLTDTGYSWEDHNIEEHCLISRRHRRHLQRHDKSHTGEKLYESIQYAKVFVCHSCLYLHKRRHTGEKTHECNQCGKAFIRNGVLKRHIRTHTGERPFICNQCSKAFSQHSNL</sequence>
<dbReference type="AlphaFoldDB" id="A0A9J7KDH5"/>
<dbReference type="PROSITE" id="PS00028">
    <property type="entry name" value="ZINC_FINGER_C2H2_1"/>
    <property type="match status" value="1"/>
</dbReference>
<dbReference type="SUPFAM" id="SSF57667">
    <property type="entry name" value="beta-beta-alpha zinc fingers"/>
    <property type="match status" value="2"/>
</dbReference>
<accession>A0A9J7KDH5</accession>
<dbReference type="FunFam" id="3.30.160.60:FF:000564">
    <property type="entry name" value="zinc finger protein 699"/>
    <property type="match status" value="1"/>
</dbReference>
<evidence type="ECO:0000256" key="2">
    <source>
        <dbReference type="ARBA" id="ARBA00022723"/>
    </source>
</evidence>
<dbReference type="GO" id="GO:0006355">
    <property type="term" value="P:regulation of DNA-templated transcription"/>
    <property type="evidence" value="ECO:0007669"/>
    <property type="project" value="InterPro"/>
</dbReference>
<dbReference type="Proteomes" id="UP001108280">
    <property type="component" value="Chromosome X"/>
</dbReference>
<feature type="domain" description="C2H2-type" evidence="11">
    <location>
        <begin position="107"/>
        <end position="134"/>
    </location>
</feature>
<keyword evidence="5" id="KW-0862">Zinc</keyword>
<keyword evidence="3" id="KW-0677">Repeat</keyword>
<evidence type="ECO:0000256" key="9">
    <source>
        <dbReference type="ARBA" id="ARBA00023242"/>
    </source>
</evidence>
<keyword evidence="13" id="KW-1185">Reference proteome</keyword>
<dbReference type="Pfam" id="PF00096">
    <property type="entry name" value="zf-C2H2"/>
    <property type="match status" value="1"/>
</dbReference>
<dbReference type="RefSeq" id="XP_035305984.1">
    <property type="nucleotide sequence ID" value="XM_035450093.1"/>
</dbReference>
<dbReference type="GeneID" id="113837750"/>
<evidence type="ECO:0000256" key="1">
    <source>
        <dbReference type="ARBA" id="ARBA00004123"/>
    </source>
</evidence>
<evidence type="ECO:0000259" key="11">
    <source>
        <dbReference type="PROSITE" id="PS50157"/>
    </source>
</evidence>
<dbReference type="KEGG" id="cge:113837750"/>
<dbReference type="InterPro" id="IPR036236">
    <property type="entry name" value="Znf_C2H2_sf"/>
</dbReference>
<reference evidence="13" key="1">
    <citation type="journal article" date="2018" name="Biotechnol. Bioeng.">
        <title>A reference genome of the Chinese hamster based on a hybrid assembly strategy.</title>
        <authorList>
            <person name="Rupp O."/>
            <person name="MacDonald M.L."/>
            <person name="Li S."/>
            <person name="Dhiman H."/>
            <person name="Polson S."/>
            <person name="Griep S."/>
            <person name="Heffner K."/>
            <person name="Hernandez I."/>
            <person name="Brinkrolf K."/>
            <person name="Jadhav V."/>
            <person name="Samoudi M."/>
            <person name="Hao H."/>
            <person name="Kingham B."/>
            <person name="Goesmann A."/>
            <person name="Betenbaugh M.J."/>
            <person name="Lewis N.E."/>
            <person name="Borth N."/>
            <person name="Lee K.H."/>
        </authorList>
    </citation>
    <scope>NUCLEOTIDE SEQUENCE [LARGE SCALE GENOMIC DNA]</scope>
    <source>
        <strain evidence="13">17A/GY</strain>
    </source>
</reference>